<gene>
    <name evidence="1" type="ORF">CY34DRAFT_73320</name>
</gene>
<proteinExistence type="predicted"/>
<reference evidence="2" key="2">
    <citation type="submission" date="2015-01" db="EMBL/GenBank/DDBJ databases">
        <title>Evolutionary Origins and Diversification of the Mycorrhizal Mutualists.</title>
        <authorList>
            <consortium name="DOE Joint Genome Institute"/>
            <consortium name="Mycorrhizal Genomics Consortium"/>
            <person name="Kohler A."/>
            <person name="Kuo A."/>
            <person name="Nagy L.G."/>
            <person name="Floudas D."/>
            <person name="Copeland A."/>
            <person name="Barry K.W."/>
            <person name="Cichocki N."/>
            <person name="Veneault-Fourrey C."/>
            <person name="LaButti K."/>
            <person name="Lindquist E.A."/>
            <person name="Lipzen A."/>
            <person name="Lundell T."/>
            <person name="Morin E."/>
            <person name="Murat C."/>
            <person name="Riley R."/>
            <person name="Ohm R."/>
            <person name="Sun H."/>
            <person name="Tunlid A."/>
            <person name="Henrissat B."/>
            <person name="Grigoriev I.V."/>
            <person name="Hibbett D.S."/>
            <person name="Martin F."/>
        </authorList>
    </citation>
    <scope>NUCLEOTIDE SEQUENCE [LARGE SCALE GENOMIC DNA]</scope>
    <source>
        <strain evidence="2">UH-Slu-Lm8-n1</strain>
    </source>
</reference>
<sequence>MDVDDQGDVPTVKGRRQGVANALLQEGFMRLETVIRDVSRNTSIPTHQVIALWHKSNGRSFNNVNHWNAYSSYFKANPQQELKRLGDMAPEGATVRRNCYELFKKEYPDSWQTILEYHEEATVLMGAPQTVAMRAQEFHKFGKKVSAMMDVAAARFGFEGALVTCGKVVNQDGSLGLAHTTAGAAGFWLTRCKADDDTIIGHLKAQV</sequence>
<evidence type="ECO:0000313" key="1">
    <source>
        <dbReference type="EMBL" id="KIK47789.1"/>
    </source>
</evidence>
<organism evidence="1 2">
    <name type="scientific">Suillus luteus UH-Slu-Lm8-n1</name>
    <dbReference type="NCBI Taxonomy" id="930992"/>
    <lineage>
        <taxon>Eukaryota</taxon>
        <taxon>Fungi</taxon>
        <taxon>Dikarya</taxon>
        <taxon>Basidiomycota</taxon>
        <taxon>Agaricomycotina</taxon>
        <taxon>Agaricomycetes</taxon>
        <taxon>Agaricomycetidae</taxon>
        <taxon>Boletales</taxon>
        <taxon>Suillineae</taxon>
        <taxon>Suillaceae</taxon>
        <taxon>Suillus</taxon>
    </lineage>
</organism>
<dbReference type="Proteomes" id="UP000054485">
    <property type="component" value="Unassembled WGS sequence"/>
</dbReference>
<dbReference type="EMBL" id="KN835143">
    <property type="protein sequence ID" value="KIK47789.1"/>
    <property type="molecule type" value="Genomic_DNA"/>
</dbReference>
<dbReference type="InParanoid" id="A0A0D0BDA6"/>
<dbReference type="OrthoDB" id="2693043at2759"/>
<accession>A0A0D0BDA6</accession>
<name>A0A0D0BDA6_9AGAM</name>
<keyword evidence="2" id="KW-1185">Reference proteome</keyword>
<protein>
    <submittedName>
        <fullName evidence="1">Unplaced genomic scaffold CY34scaffold_12, whole genome shotgun sequence</fullName>
    </submittedName>
</protein>
<evidence type="ECO:0000313" key="2">
    <source>
        <dbReference type="Proteomes" id="UP000054485"/>
    </source>
</evidence>
<dbReference type="HOGENOM" id="CLU_088645_1_0_1"/>
<dbReference type="STRING" id="930992.A0A0D0BDA6"/>
<dbReference type="AlphaFoldDB" id="A0A0D0BDA6"/>
<reference evidence="1 2" key="1">
    <citation type="submission" date="2014-04" db="EMBL/GenBank/DDBJ databases">
        <authorList>
            <consortium name="DOE Joint Genome Institute"/>
            <person name="Kuo A."/>
            <person name="Ruytinx J."/>
            <person name="Rineau F."/>
            <person name="Colpaert J."/>
            <person name="Kohler A."/>
            <person name="Nagy L.G."/>
            <person name="Floudas D."/>
            <person name="Copeland A."/>
            <person name="Barry K.W."/>
            <person name="Cichocki N."/>
            <person name="Veneault-Fourrey C."/>
            <person name="LaButti K."/>
            <person name="Lindquist E.A."/>
            <person name="Lipzen A."/>
            <person name="Lundell T."/>
            <person name="Morin E."/>
            <person name="Murat C."/>
            <person name="Sun H."/>
            <person name="Tunlid A."/>
            <person name="Henrissat B."/>
            <person name="Grigoriev I.V."/>
            <person name="Hibbett D.S."/>
            <person name="Martin F."/>
            <person name="Nordberg H.P."/>
            <person name="Cantor M.N."/>
            <person name="Hua S.X."/>
        </authorList>
    </citation>
    <scope>NUCLEOTIDE SEQUENCE [LARGE SCALE GENOMIC DNA]</scope>
    <source>
        <strain evidence="1 2">UH-Slu-Lm8-n1</strain>
    </source>
</reference>